<keyword evidence="2" id="KW-1185">Reference proteome</keyword>
<dbReference type="EMBL" id="BGPR01000027">
    <property type="protein sequence ID" value="GBL81887.1"/>
    <property type="molecule type" value="Genomic_DNA"/>
</dbReference>
<dbReference type="Proteomes" id="UP000499080">
    <property type="component" value="Unassembled WGS sequence"/>
</dbReference>
<proteinExistence type="predicted"/>
<organism evidence="1 2">
    <name type="scientific">Araneus ventricosus</name>
    <name type="common">Orbweaver spider</name>
    <name type="synonym">Epeira ventricosa</name>
    <dbReference type="NCBI Taxonomy" id="182803"/>
    <lineage>
        <taxon>Eukaryota</taxon>
        <taxon>Metazoa</taxon>
        <taxon>Ecdysozoa</taxon>
        <taxon>Arthropoda</taxon>
        <taxon>Chelicerata</taxon>
        <taxon>Arachnida</taxon>
        <taxon>Araneae</taxon>
        <taxon>Araneomorphae</taxon>
        <taxon>Entelegynae</taxon>
        <taxon>Araneoidea</taxon>
        <taxon>Araneidae</taxon>
        <taxon>Araneus</taxon>
    </lineage>
</organism>
<protein>
    <submittedName>
        <fullName evidence="1">Uncharacterized protein</fullName>
    </submittedName>
</protein>
<gene>
    <name evidence="1" type="ORF">AVEN_50487_1</name>
</gene>
<evidence type="ECO:0000313" key="1">
    <source>
        <dbReference type="EMBL" id="GBL81887.1"/>
    </source>
</evidence>
<sequence length="92" mass="10351">MSFCFVNVKLRELRRWQNGEFHVRGVLLMESLCRHWGNGGRVCEDEDTCRGACLQGELDLFYAHGLLMSGEGYSAERGAGEELGDCHCLPKV</sequence>
<evidence type="ECO:0000313" key="2">
    <source>
        <dbReference type="Proteomes" id="UP000499080"/>
    </source>
</evidence>
<dbReference type="AlphaFoldDB" id="A0A4Y2AQV8"/>
<name>A0A4Y2AQV8_ARAVE</name>
<comment type="caution">
    <text evidence="1">The sequence shown here is derived from an EMBL/GenBank/DDBJ whole genome shotgun (WGS) entry which is preliminary data.</text>
</comment>
<reference evidence="1 2" key="1">
    <citation type="journal article" date="2019" name="Sci. Rep.">
        <title>Orb-weaving spider Araneus ventricosus genome elucidates the spidroin gene catalogue.</title>
        <authorList>
            <person name="Kono N."/>
            <person name="Nakamura H."/>
            <person name="Ohtoshi R."/>
            <person name="Moran D.A.P."/>
            <person name="Shinohara A."/>
            <person name="Yoshida Y."/>
            <person name="Fujiwara M."/>
            <person name="Mori M."/>
            <person name="Tomita M."/>
            <person name="Arakawa K."/>
        </authorList>
    </citation>
    <scope>NUCLEOTIDE SEQUENCE [LARGE SCALE GENOMIC DNA]</scope>
</reference>
<accession>A0A4Y2AQV8</accession>